<organism evidence="2 3">
    <name type="scientific">Enterobacter mori</name>
    <dbReference type="NCBI Taxonomy" id="539813"/>
    <lineage>
        <taxon>Bacteria</taxon>
        <taxon>Pseudomonadati</taxon>
        <taxon>Pseudomonadota</taxon>
        <taxon>Gammaproteobacteria</taxon>
        <taxon>Enterobacterales</taxon>
        <taxon>Enterobacteriaceae</taxon>
        <taxon>Enterobacter</taxon>
    </lineage>
</organism>
<dbReference type="InterPro" id="IPR030392">
    <property type="entry name" value="S74_ICA"/>
</dbReference>
<dbReference type="RefSeq" id="WP_139157922.1">
    <property type="nucleotide sequence ID" value="NZ_RXPP01000073.1"/>
</dbReference>
<dbReference type="EMBL" id="RXPP01000073">
    <property type="protein sequence ID" value="RTQ14232.1"/>
    <property type="molecule type" value="Genomic_DNA"/>
</dbReference>
<dbReference type="Pfam" id="PF13884">
    <property type="entry name" value="Peptidase_S74"/>
    <property type="match status" value="1"/>
</dbReference>
<dbReference type="AlphaFoldDB" id="A0A9Q7JZ45"/>
<proteinExistence type="predicted"/>
<sequence length="413" mass="43482">MIYTTGTIAISGNTLTGTGTNFTAAGSLIRNGCTVIALTSPAQVFQITAIGSATSLTVTPAANPAVPSGTKYAILLSDSLSVDGLAQDIAETFTMYQRYMSGFADVMNGTTDVTITINGVAVTVPAQKSLAKKGANNDITSLSGLTTALSVGQGGTGAKNAADARATFGWVNDVLPITLGGTGAKTASDARTNIGLGSSSDVGFAKVVSTVVDGRGLSHVGARPNVNDIYTFQPADTSTIGAYPNEIRGQWFSDLWRIGGLRGGGQELESFSIRITGATSQYWTFNRSNSAITTAAGTITPVASDERVKNIIREISEEEAVQFIQGLRPIRYAFKWSPDQVRVGYSAQNVETLDAELVAISSLTVNQEDGESITYEDGKIVDHREIGAAYLVPVVQQLLRRVSELETRLTQMV</sequence>
<dbReference type="Proteomes" id="UP000282263">
    <property type="component" value="Unassembled WGS sequence"/>
</dbReference>
<accession>A0A9Q7JZ45</accession>
<evidence type="ECO:0000259" key="1">
    <source>
        <dbReference type="PROSITE" id="PS51688"/>
    </source>
</evidence>
<evidence type="ECO:0000313" key="3">
    <source>
        <dbReference type="Proteomes" id="UP000282263"/>
    </source>
</evidence>
<feature type="non-terminal residue" evidence="2">
    <location>
        <position position="413"/>
    </location>
</feature>
<dbReference type="PROSITE" id="PS51688">
    <property type="entry name" value="ICA"/>
    <property type="match status" value="1"/>
</dbReference>
<evidence type="ECO:0000313" key="2">
    <source>
        <dbReference type="EMBL" id="RTQ14232.1"/>
    </source>
</evidence>
<comment type="caution">
    <text evidence="2">The sequence shown here is derived from an EMBL/GenBank/DDBJ whole genome shotgun (WGS) entry which is preliminary data.</text>
</comment>
<gene>
    <name evidence="2" type="ORF">EKN29_25740</name>
</gene>
<feature type="domain" description="Peptidase S74" evidence="1">
    <location>
        <begin position="304"/>
        <end position="409"/>
    </location>
</feature>
<name>A0A9Q7JZ45_9ENTR</name>
<reference evidence="2 3" key="1">
    <citation type="submission" date="2018-12" db="EMBL/GenBank/DDBJ databases">
        <title>The Batch Genome Submission of Enterobacter spp. strains.</title>
        <authorList>
            <person name="Wei L."/>
            <person name="Wu W."/>
            <person name="Lin J."/>
            <person name="Zhang X."/>
            <person name="Feng Y."/>
            <person name="Zong Z."/>
        </authorList>
    </citation>
    <scope>NUCLEOTIDE SEQUENCE [LARGE SCALE GENOMIC DNA]</scope>
    <source>
        <strain evidence="2 3">SCEM020047</strain>
    </source>
</reference>
<protein>
    <submittedName>
        <fullName evidence="2">Tail fiber domain-containing protein</fullName>
    </submittedName>
</protein>